<evidence type="ECO:0000313" key="3">
    <source>
        <dbReference type="Proteomes" id="UP000712673"/>
    </source>
</evidence>
<dbReference type="EMBL" id="VGLS01000011">
    <property type="protein sequence ID" value="MBM3222337.1"/>
    <property type="molecule type" value="Genomic_DNA"/>
</dbReference>
<sequence length="197" mass="20026">MQQKHRGKMMRYLVMALVLCCSLALFACSSGEDEVVRDVNSTVAVDQNTVAAITNQPFSFPSGAAFSPALANTPITLRFPTPTTFALTAGGATATGNVTISSANFVILATGGIQGLTANQPIFFPTFNISINATGAQVGGDGVNGQVSIVLIRPGFSLTSAPITSTIAINANGQLIIDGVTTTINTTPTGATGTGGQ</sequence>
<gene>
    <name evidence="2" type="ORF">FJZ47_00830</name>
</gene>
<evidence type="ECO:0000256" key="1">
    <source>
        <dbReference type="SAM" id="SignalP"/>
    </source>
</evidence>
<evidence type="ECO:0000313" key="2">
    <source>
        <dbReference type="EMBL" id="MBM3222337.1"/>
    </source>
</evidence>
<proteinExistence type="predicted"/>
<name>A0A937VZ10_UNCTE</name>
<dbReference type="AlphaFoldDB" id="A0A937VZ10"/>
<feature type="chain" id="PRO_5036815800" description="DUF5666 domain-containing protein" evidence="1">
    <location>
        <begin position="28"/>
        <end position="197"/>
    </location>
</feature>
<organism evidence="2 3">
    <name type="scientific">Tectimicrobiota bacterium</name>
    <dbReference type="NCBI Taxonomy" id="2528274"/>
    <lineage>
        <taxon>Bacteria</taxon>
        <taxon>Pseudomonadati</taxon>
        <taxon>Nitrospinota/Tectimicrobiota group</taxon>
        <taxon>Candidatus Tectimicrobiota</taxon>
    </lineage>
</organism>
<comment type="caution">
    <text evidence="2">The sequence shown here is derived from an EMBL/GenBank/DDBJ whole genome shotgun (WGS) entry which is preliminary data.</text>
</comment>
<reference evidence="2" key="1">
    <citation type="submission" date="2019-03" db="EMBL/GenBank/DDBJ databases">
        <title>Lake Tanganyika Metagenome-Assembled Genomes (MAGs).</title>
        <authorList>
            <person name="Tran P."/>
        </authorList>
    </citation>
    <scope>NUCLEOTIDE SEQUENCE</scope>
    <source>
        <strain evidence="2">K_DeepCast_65m_m2_066</strain>
    </source>
</reference>
<accession>A0A937VZ10</accession>
<feature type="signal peptide" evidence="1">
    <location>
        <begin position="1"/>
        <end position="27"/>
    </location>
</feature>
<evidence type="ECO:0008006" key="4">
    <source>
        <dbReference type="Google" id="ProtNLM"/>
    </source>
</evidence>
<keyword evidence="1" id="KW-0732">Signal</keyword>
<dbReference type="Proteomes" id="UP000712673">
    <property type="component" value="Unassembled WGS sequence"/>
</dbReference>
<dbReference type="PROSITE" id="PS51257">
    <property type="entry name" value="PROKAR_LIPOPROTEIN"/>
    <property type="match status" value="1"/>
</dbReference>
<protein>
    <recommendedName>
        <fullName evidence="4">DUF5666 domain-containing protein</fullName>
    </recommendedName>
</protein>